<dbReference type="SMART" id="SM00490">
    <property type="entry name" value="HELICc"/>
    <property type="match status" value="1"/>
</dbReference>
<dbReference type="InterPro" id="IPR004589">
    <property type="entry name" value="DNA_helicase_ATP-dep_RecQ"/>
</dbReference>
<evidence type="ECO:0000259" key="11">
    <source>
        <dbReference type="PROSITE" id="PS51192"/>
    </source>
</evidence>
<keyword evidence="8 10" id="KW-0539">Nucleus</keyword>
<comment type="subcellular location">
    <subcellularLocation>
        <location evidence="1 10">Nucleus</location>
    </subcellularLocation>
</comment>
<evidence type="ECO:0000259" key="12">
    <source>
        <dbReference type="PROSITE" id="PS51194"/>
    </source>
</evidence>
<keyword evidence="7" id="KW-0413">Isomerase</keyword>
<dbReference type="Proteomes" id="UP000689195">
    <property type="component" value="Unassembled WGS sequence"/>
</dbReference>
<reference evidence="13" key="1">
    <citation type="submission" date="2021-01" db="EMBL/GenBank/DDBJ databases">
        <authorList>
            <consortium name="Genoscope - CEA"/>
            <person name="William W."/>
        </authorList>
    </citation>
    <scope>NUCLEOTIDE SEQUENCE</scope>
</reference>
<keyword evidence="5 10" id="KW-0067">ATP-binding</keyword>
<dbReference type="OrthoDB" id="10261556at2759"/>
<keyword evidence="6" id="KW-0238">DNA-binding</keyword>
<evidence type="ECO:0000313" key="13">
    <source>
        <dbReference type="EMBL" id="CAD8206539.1"/>
    </source>
</evidence>
<proteinExistence type="inferred from homology"/>
<keyword evidence="14" id="KW-1185">Reference proteome</keyword>
<sequence length="897" mass="104819">MKYGDFQRLLSEEDELIQISRAQLEQLILRNQLSEVLPPQKQSSKKIVIKQAQKKQKSYQFADVHYWTITQFDWDTNVLKALKGAFGKEQFKANQKAIINCVLAGKDVFVCMPTGYGKSITFQIPAFVENGVSIVVMPLISLIFDQVHYLTSLGIPSLNISGSNRLLTAQQILDQKIKLIYTTPEKIEKSEAFKQILGDLFNRKLIKRFVIDEAHCVSKWGRDFRPDYLKLSNVRNEYPNIPIIALTATAPEEVKEDIIDVLQIKGCLYLQSSFNRPNLIYEVRQREEFKKTVQEIKEFINSTYPKQSGIIYCLTQSECQTLSQNLIIHGIGSDFYHAGLNEKERHRIHKNWLMNEVQVIVATVAFGMGIDKKDCRFVIHFQMPKSIENYYQESGRAGRDGKQAHCLLFYNNNDYKTNLYLMDTNTEMTPQMQKYNIKKLDQMQQFCYDRVSCRRVLQLSYLGENFDKTLCNQKCDNCERDDENVEKINLTKEALKILECLDKSQLTENQLIQCLKGAQDKKKSHNSQKNIEQIFGLFKHNPRNITPLLNQLRAQNALSQNVQCYNIKGNFKNKVVYLIPNSETSISNVIISIPKEKEKKSQFLDQKSDDLFKKYLSKGNNNQNNNVINLQINQNIQKKDFTFQNEINIGTEQKKLEYDKQYGYCLEDQFNDLRERLMFVRKNIYIEMTNDASNQIINIDLVLSTDDIEELCKKLPITMIELNDPFICIAQEIKKLQYMKHFIEEVAHFVDMENINKQLFEKPKQNETIFDQVFEFQKHIRLDDDVIDITNQEFIAKQKEIEELLINGQQNDQFLDELLNFIEDDEINKSPDIVIIDDDNAINYFTQDQKSQIKQQESIIEPVQQQQTFQQDLKQTSKIEGHQQPIKLKLNLKRSFL</sequence>
<dbReference type="GO" id="GO:0005634">
    <property type="term" value="C:nucleus"/>
    <property type="evidence" value="ECO:0007669"/>
    <property type="project" value="UniProtKB-SubCell"/>
</dbReference>
<name>A0A8S1XY85_9CILI</name>
<dbReference type="GO" id="GO:0000724">
    <property type="term" value="P:double-strand break repair via homologous recombination"/>
    <property type="evidence" value="ECO:0007669"/>
    <property type="project" value="TreeGrafter"/>
</dbReference>
<evidence type="ECO:0000256" key="8">
    <source>
        <dbReference type="ARBA" id="ARBA00023242"/>
    </source>
</evidence>
<dbReference type="GO" id="GO:0005737">
    <property type="term" value="C:cytoplasm"/>
    <property type="evidence" value="ECO:0007669"/>
    <property type="project" value="TreeGrafter"/>
</dbReference>
<dbReference type="InterPro" id="IPR018982">
    <property type="entry name" value="RQC_domain"/>
</dbReference>
<dbReference type="GO" id="GO:0003677">
    <property type="term" value="F:DNA binding"/>
    <property type="evidence" value="ECO:0007669"/>
    <property type="project" value="UniProtKB-KW"/>
</dbReference>
<comment type="catalytic activity">
    <reaction evidence="10">
        <text>ATP + H2O = ADP + phosphate + H(+)</text>
        <dbReference type="Rhea" id="RHEA:13065"/>
        <dbReference type="ChEBI" id="CHEBI:15377"/>
        <dbReference type="ChEBI" id="CHEBI:15378"/>
        <dbReference type="ChEBI" id="CHEBI:30616"/>
        <dbReference type="ChEBI" id="CHEBI:43474"/>
        <dbReference type="ChEBI" id="CHEBI:456216"/>
    </reaction>
</comment>
<keyword evidence="2 10" id="KW-0547">Nucleotide-binding</keyword>
<feature type="domain" description="Helicase ATP-binding" evidence="11">
    <location>
        <begin position="99"/>
        <end position="268"/>
    </location>
</feature>
<dbReference type="NCBIfam" id="TIGR00614">
    <property type="entry name" value="recQ_fam"/>
    <property type="match status" value="1"/>
</dbReference>
<evidence type="ECO:0000256" key="5">
    <source>
        <dbReference type="ARBA" id="ARBA00022840"/>
    </source>
</evidence>
<dbReference type="PANTHER" id="PTHR13710:SF153">
    <property type="entry name" value="RECQ-LIKE DNA HELICASE BLM"/>
    <property type="match status" value="1"/>
</dbReference>
<dbReference type="InterPro" id="IPR032284">
    <property type="entry name" value="RecQ_Zn-bd"/>
</dbReference>
<comment type="catalytic activity">
    <reaction evidence="9 10">
        <text>Couples ATP hydrolysis with the unwinding of duplex DNA by translocating in the 3'-5' direction.</text>
        <dbReference type="EC" id="5.6.2.4"/>
    </reaction>
</comment>
<dbReference type="GO" id="GO:0043138">
    <property type="term" value="F:3'-5' DNA helicase activity"/>
    <property type="evidence" value="ECO:0007669"/>
    <property type="project" value="UniProtKB-EC"/>
</dbReference>
<gene>
    <name evidence="13" type="ORF">PPENT_87.1.T1440084</name>
</gene>
<dbReference type="GO" id="GO:0006260">
    <property type="term" value="P:DNA replication"/>
    <property type="evidence" value="ECO:0007669"/>
    <property type="project" value="InterPro"/>
</dbReference>
<evidence type="ECO:0000313" key="14">
    <source>
        <dbReference type="Proteomes" id="UP000689195"/>
    </source>
</evidence>
<dbReference type="PROSITE" id="PS51192">
    <property type="entry name" value="HELICASE_ATP_BIND_1"/>
    <property type="match status" value="1"/>
</dbReference>
<dbReference type="PROSITE" id="PS51194">
    <property type="entry name" value="HELICASE_CTER"/>
    <property type="match status" value="1"/>
</dbReference>
<dbReference type="FunFam" id="3.40.50.300:FF:001389">
    <property type="entry name" value="ATP-dependent DNA helicase RecQ"/>
    <property type="match status" value="1"/>
</dbReference>
<dbReference type="Pfam" id="PF16124">
    <property type="entry name" value="RecQ_Zn_bind"/>
    <property type="match status" value="1"/>
</dbReference>
<dbReference type="EMBL" id="CAJJDO010000144">
    <property type="protein sequence ID" value="CAD8206539.1"/>
    <property type="molecule type" value="Genomic_DNA"/>
</dbReference>
<protein>
    <recommendedName>
        <fullName evidence="10">ATP-dependent DNA helicase</fullName>
        <ecNumber evidence="10">5.6.2.4</ecNumber>
    </recommendedName>
</protein>
<comment type="similarity">
    <text evidence="10">Belongs to the helicase family. RecQ subfamily.</text>
</comment>
<evidence type="ECO:0000256" key="7">
    <source>
        <dbReference type="ARBA" id="ARBA00023235"/>
    </source>
</evidence>
<keyword evidence="4 10" id="KW-0347">Helicase</keyword>
<evidence type="ECO:0000256" key="1">
    <source>
        <dbReference type="ARBA" id="ARBA00004123"/>
    </source>
</evidence>
<evidence type="ECO:0000256" key="9">
    <source>
        <dbReference type="ARBA" id="ARBA00034617"/>
    </source>
</evidence>
<dbReference type="AlphaFoldDB" id="A0A8S1XY85"/>
<dbReference type="FunFam" id="3.40.50.300:FF:001975">
    <property type="entry name" value="ATP-dependent DNA helicase"/>
    <property type="match status" value="1"/>
</dbReference>
<dbReference type="PANTHER" id="PTHR13710">
    <property type="entry name" value="DNA HELICASE RECQ FAMILY MEMBER"/>
    <property type="match status" value="1"/>
</dbReference>
<evidence type="ECO:0000256" key="3">
    <source>
        <dbReference type="ARBA" id="ARBA00022801"/>
    </source>
</evidence>
<comment type="caution">
    <text evidence="13">The sequence shown here is derived from an EMBL/GenBank/DDBJ whole genome shotgun (WGS) entry which is preliminary data.</text>
</comment>
<dbReference type="InterPro" id="IPR011545">
    <property type="entry name" value="DEAD/DEAH_box_helicase_dom"/>
</dbReference>
<dbReference type="Pfam" id="PF00271">
    <property type="entry name" value="Helicase_C"/>
    <property type="match status" value="1"/>
</dbReference>
<evidence type="ECO:0000256" key="4">
    <source>
        <dbReference type="ARBA" id="ARBA00022806"/>
    </source>
</evidence>
<dbReference type="GO" id="GO:0016787">
    <property type="term" value="F:hydrolase activity"/>
    <property type="evidence" value="ECO:0007669"/>
    <property type="project" value="UniProtKB-KW"/>
</dbReference>
<dbReference type="InterPro" id="IPR001650">
    <property type="entry name" value="Helicase_C-like"/>
</dbReference>
<dbReference type="SMART" id="SM00487">
    <property type="entry name" value="DEXDc"/>
    <property type="match status" value="1"/>
</dbReference>
<dbReference type="GO" id="GO:0005524">
    <property type="term" value="F:ATP binding"/>
    <property type="evidence" value="ECO:0007669"/>
    <property type="project" value="UniProtKB-KW"/>
</dbReference>
<dbReference type="Pfam" id="PF00270">
    <property type="entry name" value="DEAD"/>
    <property type="match status" value="1"/>
</dbReference>
<dbReference type="EC" id="5.6.2.4" evidence="10"/>
<feature type="domain" description="Helicase C-terminal" evidence="12">
    <location>
        <begin position="295"/>
        <end position="441"/>
    </location>
</feature>
<evidence type="ECO:0000256" key="10">
    <source>
        <dbReference type="RuleBase" id="RU364117"/>
    </source>
</evidence>
<accession>A0A8S1XY85</accession>
<keyword evidence="3 10" id="KW-0378">Hydrolase</keyword>
<dbReference type="CDD" id="cd17920">
    <property type="entry name" value="DEXHc_RecQ"/>
    <property type="match status" value="1"/>
</dbReference>
<dbReference type="Pfam" id="PF09382">
    <property type="entry name" value="RQC"/>
    <property type="match status" value="1"/>
</dbReference>
<dbReference type="CDD" id="cd18794">
    <property type="entry name" value="SF2_C_RecQ"/>
    <property type="match status" value="1"/>
</dbReference>
<evidence type="ECO:0000256" key="6">
    <source>
        <dbReference type="ARBA" id="ARBA00023125"/>
    </source>
</evidence>
<dbReference type="GO" id="GO:0009378">
    <property type="term" value="F:four-way junction helicase activity"/>
    <property type="evidence" value="ECO:0007669"/>
    <property type="project" value="TreeGrafter"/>
</dbReference>
<evidence type="ECO:0000256" key="2">
    <source>
        <dbReference type="ARBA" id="ARBA00022741"/>
    </source>
</evidence>
<organism evidence="13 14">
    <name type="scientific">Paramecium pentaurelia</name>
    <dbReference type="NCBI Taxonomy" id="43138"/>
    <lineage>
        <taxon>Eukaryota</taxon>
        <taxon>Sar</taxon>
        <taxon>Alveolata</taxon>
        <taxon>Ciliophora</taxon>
        <taxon>Intramacronucleata</taxon>
        <taxon>Oligohymenophorea</taxon>
        <taxon>Peniculida</taxon>
        <taxon>Parameciidae</taxon>
        <taxon>Paramecium</taxon>
    </lineage>
</organism>
<dbReference type="InterPro" id="IPR014001">
    <property type="entry name" value="Helicase_ATP-bd"/>
</dbReference>
<dbReference type="GO" id="GO:0005694">
    <property type="term" value="C:chromosome"/>
    <property type="evidence" value="ECO:0007669"/>
    <property type="project" value="TreeGrafter"/>
</dbReference>